<proteinExistence type="predicted"/>
<accession>A0A4D4JWQ2</accession>
<reference evidence="1 2" key="1">
    <citation type="journal article" date="2020" name="Int. J. Syst. Evol. Microbiol.">
        <title>Reclassification of Streptomyces castelarensis and Streptomyces sporoclivatus as later heterotypic synonyms of Streptomyces antimycoticus.</title>
        <authorList>
            <person name="Komaki H."/>
            <person name="Tamura T."/>
        </authorList>
    </citation>
    <scope>NUCLEOTIDE SEQUENCE [LARGE SCALE GENOMIC DNA]</scope>
    <source>
        <strain evidence="1 2">NBRC 12839</strain>
    </source>
</reference>
<dbReference type="EMBL" id="BJHV01000001">
    <property type="protein sequence ID" value="GDY40172.1"/>
    <property type="molecule type" value="Genomic_DNA"/>
</dbReference>
<name>A0A4D4JWQ2_9ACTN</name>
<protein>
    <recommendedName>
        <fullName evidence="3">Carrier domain-containing protein</fullName>
    </recommendedName>
</protein>
<dbReference type="RefSeq" id="WP_228052609.1">
    <property type="nucleotide sequence ID" value="NZ_BJHV01000001.1"/>
</dbReference>
<evidence type="ECO:0008006" key="3">
    <source>
        <dbReference type="Google" id="ProtNLM"/>
    </source>
</evidence>
<evidence type="ECO:0000313" key="2">
    <source>
        <dbReference type="Proteomes" id="UP000299290"/>
    </source>
</evidence>
<dbReference type="Proteomes" id="UP000299290">
    <property type="component" value="Unassembled WGS sequence"/>
</dbReference>
<sequence>MAELDTVAATLAEVTPDATTHATVLARLQLLVEQWETAEGATTADEDEEFDVDTATDEAMFELIDREFGTS</sequence>
<gene>
    <name evidence="1" type="ORF">SANT12839_010540</name>
</gene>
<dbReference type="AlphaFoldDB" id="A0A4D4JWQ2"/>
<evidence type="ECO:0000313" key="1">
    <source>
        <dbReference type="EMBL" id="GDY40172.1"/>
    </source>
</evidence>
<keyword evidence="2" id="KW-1185">Reference proteome</keyword>
<comment type="caution">
    <text evidence="1">The sequence shown here is derived from an EMBL/GenBank/DDBJ whole genome shotgun (WGS) entry which is preliminary data.</text>
</comment>
<organism evidence="1 2">
    <name type="scientific">Streptomyces antimycoticus</name>
    <dbReference type="NCBI Taxonomy" id="68175"/>
    <lineage>
        <taxon>Bacteria</taxon>
        <taxon>Bacillati</taxon>
        <taxon>Actinomycetota</taxon>
        <taxon>Actinomycetes</taxon>
        <taxon>Kitasatosporales</taxon>
        <taxon>Streptomycetaceae</taxon>
        <taxon>Streptomyces</taxon>
        <taxon>Streptomyces violaceusniger group</taxon>
    </lineage>
</organism>